<dbReference type="Pfam" id="PF03330">
    <property type="entry name" value="DPBB_1"/>
    <property type="match status" value="1"/>
</dbReference>
<dbReference type="PANTHER" id="PTHR34183">
    <property type="entry name" value="ENDOLYTIC PEPTIDOGLYCAN TRANSGLYCOSYLASE RLPA"/>
    <property type="match status" value="1"/>
</dbReference>
<evidence type="ECO:0000313" key="8">
    <source>
        <dbReference type="Proteomes" id="UP000654401"/>
    </source>
</evidence>
<dbReference type="GO" id="GO:0008932">
    <property type="term" value="F:lytic endotransglycosylase activity"/>
    <property type="evidence" value="ECO:0007669"/>
    <property type="project" value="UniProtKB-UniRule"/>
</dbReference>
<evidence type="ECO:0000256" key="4">
    <source>
        <dbReference type="HAMAP-Rule" id="MF_02071"/>
    </source>
</evidence>
<dbReference type="InterPro" id="IPR036908">
    <property type="entry name" value="RlpA-like_sf"/>
</dbReference>
<comment type="similarity">
    <text evidence="4 5">Belongs to the RlpA family.</text>
</comment>
<dbReference type="PROSITE" id="PS51724">
    <property type="entry name" value="SPOR"/>
    <property type="match status" value="1"/>
</dbReference>
<dbReference type="GO" id="GO:0000270">
    <property type="term" value="P:peptidoglycan metabolic process"/>
    <property type="evidence" value="ECO:0007669"/>
    <property type="project" value="UniProtKB-UniRule"/>
</dbReference>
<keyword evidence="1" id="KW-0732">Signal</keyword>
<accession>A0A8J6P9C0</accession>
<feature type="domain" description="SPOR" evidence="6">
    <location>
        <begin position="170"/>
        <end position="249"/>
    </location>
</feature>
<dbReference type="AlphaFoldDB" id="A0A8J6P9C0"/>
<dbReference type="NCBIfam" id="TIGR00413">
    <property type="entry name" value="rlpA"/>
    <property type="match status" value="1"/>
</dbReference>
<evidence type="ECO:0000256" key="2">
    <source>
        <dbReference type="ARBA" id="ARBA00023239"/>
    </source>
</evidence>
<dbReference type="GO" id="GO:0042834">
    <property type="term" value="F:peptidoglycan binding"/>
    <property type="evidence" value="ECO:0007669"/>
    <property type="project" value="InterPro"/>
</dbReference>
<keyword evidence="2 4" id="KW-0456">Lyase</keyword>
<dbReference type="InterPro" id="IPR034718">
    <property type="entry name" value="RlpA"/>
</dbReference>
<dbReference type="InterPro" id="IPR007730">
    <property type="entry name" value="SPOR-like_dom"/>
</dbReference>
<dbReference type="InterPro" id="IPR036680">
    <property type="entry name" value="SPOR-like_sf"/>
</dbReference>
<proteinExistence type="inferred from homology"/>
<keyword evidence="3 4" id="KW-0961">Cell wall biogenesis/degradation</keyword>
<dbReference type="FunFam" id="2.40.40.10:FF:000003">
    <property type="entry name" value="Endolytic peptidoglycan transglycosylase RlpA"/>
    <property type="match status" value="1"/>
</dbReference>
<name>A0A8J6P9C0_9GAMM</name>
<gene>
    <name evidence="4" type="primary">rlpA</name>
    <name evidence="7" type="ORF">H8D24_00495</name>
</gene>
<dbReference type="HAMAP" id="MF_02071">
    <property type="entry name" value="RlpA"/>
    <property type="match status" value="1"/>
</dbReference>
<evidence type="ECO:0000259" key="6">
    <source>
        <dbReference type="PROSITE" id="PS51724"/>
    </source>
</evidence>
<dbReference type="InterPro" id="IPR009009">
    <property type="entry name" value="RlpA-like_DPBB"/>
</dbReference>
<dbReference type="Gene3D" id="2.40.40.10">
    <property type="entry name" value="RlpA-like domain"/>
    <property type="match status" value="1"/>
</dbReference>
<dbReference type="Pfam" id="PF05036">
    <property type="entry name" value="SPOR"/>
    <property type="match status" value="1"/>
</dbReference>
<dbReference type="Gene3D" id="3.30.70.1070">
    <property type="entry name" value="Sporulation related repeat"/>
    <property type="match status" value="1"/>
</dbReference>
<protein>
    <recommendedName>
        <fullName evidence="4">Endolytic peptidoglycan transglycosylase RlpA</fullName>
        <ecNumber evidence="4">4.2.2.-</ecNumber>
    </recommendedName>
</protein>
<dbReference type="CDD" id="cd22268">
    <property type="entry name" value="DPBB_RlpA-like"/>
    <property type="match status" value="1"/>
</dbReference>
<dbReference type="PANTHER" id="PTHR34183:SF1">
    <property type="entry name" value="ENDOLYTIC PEPTIDOGLYCAN TRANSGLYCOSYLASE RLPA"/>
    <property type="match status" value="1"/>
</dbReference>
<dbReference type="SUPFAM" id="SSF50685">
    <property type="entry name" value="Barwin-like endoglucanases"/>
    <property type="match status" value="1"/>
</dbReference>
<dbReference type="EMBL" id="JACNFK010000009">
    <property type="protein sequence ID" value="MBC8518871.1"/>
    <property type="molecule type" value="Genomic_DNA"/>
</dbReference>
<comment type="function">
    <text evidence="4">Lytic transglycosylase with a strong preference for naked glycan strands that lack stem peptides.</text>
</comment>
<evidence type="ECO:0000256" key="1">
    <source>
        <dbReference type="ARBA" id="ARBA00022729"/>
    </source>
</evidence>
<dbReference type="SUPFAM" id="SSF110997">
    <property type="entry name" value="Sporulation related repeat"/>
    <property type="match status" value="1"/>
</dbReference>
<dbReference type="EC" id="4.2.2.-" evidence="4"/>
<organism evidence="7 8">
    <name type="scientific">Candidatus Thiopontia autotrophica</name>
    <dbReference type="NCBI Taxonomy" id="2841688"/>
    <lineage>
        <taxon>Bacteria</taxon>
        <taxon>Pseudomonadati</taxon>
        <taxon>Pseudomonadota</taxon>
        <taxon>Gammaproteobacteria</taxon>
        <taxon>Candidatus Thiopontia</taxon>
    </lineage>
</organism>
<sequence length="250" mass="27509">MNNPIFFTLTLAASILLLNGCSTTPTDNKLPLVTDAIPKDEPLCKYGNMASYKVKGIEYRPMRSATGFTERGIASWYGPNFNGKPTSCMETYDMYKMTAAHKTLPLPSYVEVTNLDNDKKIVVRVNDRGPFHEGRIIDLSYAAALKLDVVKKGTAPVSIRVLTPGAKTAAPPGDNRYLQLGVFAEKKNADALRAKLAERITVPVEIKGIVSNGRSLYQVMINPQSGRYSITTIRNQLEKIGINGIVKKQQ</sequence>
<dbReference type="GO" id="GO:0071555">
    <property type="term" value="P:cell wall organization"/>
    <property type="evidence" value="ECO:0007669"/>
    <property type="project" value="UniProtKB-KW"/>
</dbReference>
<evidence type="ECO:0000256" key="3">
    <source>
        <dbReference type="ARBA" id="ARBA00023316"/>
    </source>
</evidence>
<evidence type="ECO:0000256" key="5">
    <source>
        <dbReference type="RuleBase" id="RU003495"/>
    </source>
</evidence>
<evidence type="ECO:0000313" key="7">
    <source>
        <dbReference type="EMBL" id="MBC8518871.1"/>
    </source>
</evidence>
<dbReference type="InterPro" id="IPR012997">
    <property type="entry name" value="RplA"/>
</dbReference>
<comment type="caution">
    <text evidence="7">The sequence shown here is derived from an EMBL/GenBank/DDBJ whole genome shotgun (WGS) entry which is preliminary data.</text>
</comment>
<dbReference type="Proteomes" id="UP000654401">
    <property type="component" value="Unassembled WGS sequence"/>
</dbReference>
<reference evidence="7 8" key="1">
    <citation type="submission" date="2020-08" db="EMBL/GenBank/DDBJ databases">
        <title>Bridging the membrane lipid divide: bacteria of the FCB group superphylum have the potential to synthesize archaeal ether lipids.</title>
        <authorList>
            <person name="Villanueva L."/>
            <person name="Von Meijenfeldt F.A.B."/>
            <person name="Westbye A.B."/>
            <person name="Yadav S."/>
            <person name="Hopmans E.C."/>
            <person name="Dutilh B.E."/>
            <person name="Sinninghe Damste J.S."/>
        </authorList>
    </citation>
    <scope>NUCLEOTIDE SEQUENCE [LARGE SCALE GENOMIC DNA]</scope>
    <source>
        <strain evidence="7">NIOZ-UU100</strain>
    </source>
</reference>